<evidence type="ECO:0000313" key="2">
    <source>
        <dbReference type="Proteomes" id="UP000694660"/>
    </source>
</evidence>
<dbReference type="AlphaFoldDB" id="A0A944D817"/>
<accession>A0A944D817</accession>
<gene>
    <name evidence="1" type="ORF">I8J34_02510</name>
</gene>
<protein>
    <submittedName>
        <fullName evidence="1">Isoaspartyl peptidase/L-asparaginase</fullName>
    </submittedName>
</protein>
<name>A0A944D817_DENI1</name>
<dbReference type="InterPro" id="IPR000246">
    <property type="entry name" value="Peptidase_T2"/>
</dbReference>
<dbReference type="SUPFAM" id="SSF56235">
    <property type="entry name" value="N-terminal nucleophile aminohydrolases (Ntn hydrolases)"/>
    <property type="match status" value="1"/>
</dbReference>
<dbReference type="GO" id="GO:0016787">
    <property type="term" value="F:hydrolase activity"/>
    <property type="evidence" value="ECO:0007669"/>
    <property type="project" value="InterPro"/>
</dbReference>
<dbReference type="Proteomes" id="UP000694660">
    <property type="component" value="Unassembled WGS sequence"/>
</dbReference>
<comment type="caution">
    <text evidence="1">The sequence shown here is derived from an EMBL/GenBank/DDBJ whole genome shotgun (WGS) entry which is preliminary data.</text>
</comment>
<proteinExistence type="predicted"/>
<dbReference type="EMBL" id="JAEKFT010000002">
    <property type="protein sequence ID" value="MBT0960036.1"/>
    <property type="molecule type" value="Genomic_DNA"/>
</dbReference>
<dbReference type="Pfam" id="PF01112">
    <property type="entry name" value="Asparaginase_2"/>
    <property type="match status" value="1"/>
</dbReference>
<evidence type="ECO:0000313" key="1">
    <source>
        <dbReference type="EMBL" id="MBT0960036.1"/>
    </source>
</evidence>
<reference evidence="2" key="1">
    <citation type="journal article" date="2022" name="ISME J.">
        <title>Genetic and phylogenetic analysis of dissimilatory iodate-reducing bacteria identifies potential niches across the world's oceans.</title>
        <authorList>
            <person name="Reyes-Umana V."/>
            <person name="Henning Z."/>
            <person name="Lee K."/>
            <person name="Barnum T.P."/>
            <person name="Coates J.D."/>
        </authorList>
    </citation>
    <scope>NUCLEOTIDE SEQUENCE [LARGE SCALE GENOMIC DNA]</scope>
    <source>
        <strain evidence="2">IR12</strain>
    </source>
</reference>
<organism evidence="1 2">
    <name type="scientific">Denitromonas iodatirespirans</name>
    <dbReference type="NCBI Taxonomy" id="2795389"/>
    <lineage>
        <taxon>Bacteria</taxon>
        <taxon>Pseudomonadati</taxon>
        <taxon>Pseudomonadota</taxon>
        <taxon>Betaproteobacteria</taxon>
        <taxon>Rhodocyclales</taxon>
        <taxon>Zoogloeaceae</taxon>
        <taxon>Denitromonas</taxon>
    </lineage>
</organism>
<dbReference type="InterPro" id="IPR029055">
    <property type="entry name" value="Ntn_hydrolases_N"/>
</dbReference>
<sequence>MRPPAPCAIAIHGGAGTLTRGLLTAAQEDEIHAALQAAARAGARLLWQGGDSLDAVEAAVRVLEDCVWLNLETAVDRLCA</sequence>
<keyword evidence="2" id="KW-1185">Reference proteome</keyword>
<dbReference type="RefSeq" id="WP_214359794.1">
    <property type="nucleotide sequence ID" value="NZ_JAEKFT010000002.1"/>
</dbReference>